<dbReference type="AlphaFoldDB" id="A0A9E8MMS8"/>
<gene>
    <name evidence="1" type="ORF">OVN18_05855</name>
</gene>
<dbReference type="KEGG" id="mdb:OVN18_05855"/>
<evidence type="ECO:0008006" key="3">
    <source>
        <dbReference type="Google" id="ProtNLM"/>
    </source>
</evidence>
<name>A0A9E8MMS8_9MICO</name>
<sequence length="177" mass="20216">MDEELKQEILYGRDHDRARVFISSRMNKTLDNERRAAADAVDRVSGHKAWWWEQDAPIGVLHSWNECIGFARTSTGLILLVAGELSAIVYAEYQAARDGGADRYILVRETDDLPPEVAGFIKEQQKTEAVTRNFRNIDELQTHIHQALTRSLVRALNEQVVARRGAGRRTSKRFGRR</sequence>
<dbReference type="Proteomes" id="UP001164706">
    <property type="component" value="Chromosome"/>
</dbReference>
<evidence type="ECO:0000313" key="1">
    <source>
        <dbReference type="EMBL" id="WAB82525.1"/>
    </source>
</evidence>
<reference evidence="1" key="1">
    <citation type="submission" date="2022-11" db="EMBL/GenBank/DDBJ databases">
        <title>Description of Microcella daejonensis nov. sp, isolated from riverside soil.</title>
        <authorList>
            <person name="Molina K.M."/>
            <person name="Kim S.B."/>
        </authorList>
    </citation>
    <scope>NUCLEOTIDE SEQUENCE</scope>
    <source>
        <strain evidence="1">MMS21-STM12</strain>
    </source>
</reference>
<protein>
    <recommendedName>
        <fullName evidence="3">DUF4062 domain-containing protein</fullName>
    </recommendedName>
</protein>
<dbReference type="EMBL" id="CP113089">
    <property type="protein sequence ID" value="WAB82525.1"/>
    <property type="molecule type" value="Genomic_DNA"/>
</dbReference>
<proteinExistence type="predicted"/>
<accession>A0A9E8MMS8</accession>
<keyword evidence="2" id="KW-1185">Reference proteome</keyword>
<evidence type="ECO:0000313" key="2">
    <source>
        <dbReference type="Proteomes" id="UP001164706"/>
    </source>
</evidence>
<organism evidence="1 2">
    <name type="scientific">Microcella daejeonensis</name>
    <dbReference type="NCBI Taxonomy" id="2994971"/>
    <lineage>
        <taxon>Bacteria</taxon>
        <taxon>Bacillati</taxon>
        <taxon>Actinomycetota</taxon>
        <taxon>Actinomycetes</taxon>
        <taxon>Micrococcales</taxon>
        <taxon>Microbacteriaceae</taxon>
        <taxon>Microcella</taxon>
    </lineage>
</organism>
<dbReference type="RefSeq" id="WP_267782629.1">
    <property type="nucleotide sequence ID" value="NZ_CP113089.1"/>
</dbReference>